<comment type="caution">
    <text evidence="1">The sequence shown here is derived from an EMBL/GenBank/DDBJ whole genome shotgun (WGS) entry which is preliminary data.</text>
</comment>
<organism evidence="1 2">
    <name type="scientific">Helicobacter pylori SouthAfrica50</name>
    <dbReference type="NCBI Taxonomy" id="1352357"/>
    <lineage>
        <taxon>Bacteria</taxon>
        <taxon>Pseudomonadati</taxon>
        <taxon>Campylobacterota</taxon>
        <taxon>Epsilonproteobacteria</taxon>
        <taxon>Campylobacterales</taxon>
        <taxon>Helicobacteraceae</taxon>
        <taxon>Helicobacter</taxon>
    </lineage>
</organism>
<accession>T2S6N9</accession>
<evidence type="ECO:0000313" key="1">
    <source>
        <dbReference type="EMBL" id="EQD88356.1"/>
    </source>
</evidence>
<dbReference type="Proteomes" id="UP000015816">
    <property type="component" value="Unassembled WGS sequence"/>
</dbReference>
<dbReference type="Gene3D" id="3.40.50.11650">
    <property type="entry name" value="Glycosyl transferase family 10, N-terminal domain"/>
    <property type="match status" value="1"/>
</dbReference>
<evidence type="ECO:0000313" key="2">
    <source>
        <dbReference type="Proteomes" id="UP000015816"/>
    </source>
</evidence>
<dbReference type="PATRIC" id="fig|1352357.3.peg.644"/>
<sequence>MANWWGGAKEFKKSVLYFILSRCYKIAIHENPNKPTDLVFGSPVGEARKILSYQNTKRVFYTGRLLQNASPLLELSQTISFKIYHKIYQKTLPLLCAARKLIKK</sequence>
<dbReference type="AlphaFoldDB" id="T2S6N9"/>
<protein>
    <submittedName>
        <fullName evidence="1">Uncharacterized protein</fullName>
    </submittedName>
</protein>
<reference evidence="1 2" key="1">
    <citation type="journal article" date="2013" name="Genome Announc.">
        <title>Genome Sequences of Three hpAfrica2 Strains of Helicobacter pylori.</title>
        <authorList>
            <person name="Duncan S.S."/>
            <person name="Bertoli M.T."/>
            <person name="Kersulyte D."/>
            <person name="Valk P.L."/>
            <person name="Tamma S."/>
            <person name="Segal I."/>
            <person name="McClain M.S."/>
            <person name="Cover T.L."/>
            <person name="Berg D.E."/>
        </authorList>
    </citation>
    <scope>NUCLEOTIDE SEQUENCE [LARGE SCALE GENOMIC DNA]</scope>
    <source>
        <strain evidence="1 2">SouthAfrica50</strain>
    </source>
</reference>
<name>T2S6N9_HELPX</name>
<dbReference type="EMBL" id="AVNI01000002">
    <property type="protein sequence ID" value="EQD88356.1"/>
    <property type="molecule type" value="Genomic_DNA"/>
</dbReference>
<dbReference type="InterPro" id="IPR042574">
    <property type="entry name" value="FucT_N_sf"/>
</dbReference>
<proteinExistence type="predicted"/>
<gene>
    <name evidence="1" type="ORF">HPSA50_0661</name>
</gene>